<name>A0A8H7XNQ9_PSICU</name>
<evidence type="ECO:0000313" key="2">
    <source>
        <dbReference type="EMBL" id="KAG5164591.1"/>
    </source>
</evidence>
<keyword evidence="1" id="KW-0472">Membrane</keyword>
<proteinExistence type="predicted"/>
<keyword evidence="1" id="KW-0812">Transmembrane</keyword>
<sequence>MATTLIAYKIHTSSTQWTGISSNHRFQRIITILVESAAAYSLSVLVFAIFNVTPASDDLRTPLSYGKLYAQAIVTVVGGMAPTVLVARIALSRIGQRDVIIMGSQQ</sequence>
<feature type="transmembrane region" description="Helical" evidence="1">
    <location>
        <begin position="70"/>
        <end position="91"/>
    </location>
</feature>
<keyword evidence="1" id="KW-1133">Transmembrane helix</keyword>
<reference evidence="2" key="1">
    <citation type="submission" date="2021-02" db="EMBL/GenBank/DDBJ databases">
        <title>Psilocybe cubensis genome.</title>
        <authorList>
            <person name="Mckernan K.J."/>
            <person name="Crawford S."/>
            <person name="Trippe A."/>
            <person name="Kane L.T."/>
            <person name="Mclaughlin S."/>
        </authorList>
    </citation>
    <scope>NUCLEOTIDE SEQUENCE [LARGE SCALE GENOMIC DNA]</scope>
    <source>
        <strain evidence="2">MGC-MH-2018</strain>
    </source>
</reference>
<accession>A0A8H7XNQ9</accession>
<dbReference type="EMBL" id="JAFIQS010000011">
    <property type="protein sequence ID" value="KAG5164591.1"/>
    <property type="molecule type" value="Genomic_DNA"/>
</dbReference>
<organism evidence="2">
    <name type="scientific">Psilocybe cubensis</name>
    <name type="common">Psychedelic mushroom</name>
    <name type="synonym">Stropharia cubensis</name>
    <dbReference type="NCBI Taxonomy" id="181762"/>
    <lineage>
        <taxon>Eukaryota</taxon>
        <taxon>Fungi</taxon>
        <taxon>Dikarya</taxon>
        <taxon>Basidiomycota</taxon>
        <taxon>Agaricomycotina</taxon>
        <taxon>Agaricomycetes</taxon>
        <taxon>Agaricomycetidae</taxon>
        <taxon>Agaricales</taxon>
        <taxon>Agaricineae</taxon>
        <taxon>Strophariaceae</taxon>
        <taxon>Psilocybe</taxon>
    </lineage>
</organism>
<dbReference type="AlphaFoldDB" id="A0A8H7XNQ9"/>
<comment type="caution">
    <text evidence="2">The sequence shown here is derived from an EMBL/GenBank/DDBJ whole genome shotgun (WGS) entry which is preliminary data.</text>
</comment>
<feature type="transmembrane region" description="Helical" evidence="1">
    <location>
        <begin position="29"/>
        <end position="50"/>
    </location>
</feature>
<gene>
    <name evidence="2" type="ORF">JR316_010229</name>
</gene>
<protein>
    <submittedName>
        <fullName evidence="2">Uncharacterized protein</fullName>
    </submittedName>
</protein>
<evidence type="ECO:0000256" key="1">
    <source>
        <dbReference type="SAM" id="Phobius"/>
    </source>
</evidence>